<accession>A0A917Z749</accession>
<dbReference type="PANTHER" id="PTHR34874">
    <property type="entry name" value="PROTEIN YCHN"/>
    <property type="match status" value="1"/>
</dbReference>
<gene>
    <name evidence="5" type="primary">tusD</name>
    <name evidence="5" type="ORF">GCM10011348_05910</name>
</gene>
<sequence length="130" mass="14108">MNFSLLVYAAPHSRQAAETAYRFAVAALAQGHGIHRVFFYGDGVHNGSALASPPQDECDLPARWQALAKEHELDLVVCIAAAVRRGVLDANEARRYEKPGHNLREGFELSGLGQLAEAAIHSDRLITFGA</sequence>
<dbReference type="InterPro" id="IPR003787">
    <property type="entry name" value="Sulphur_relay_DsrE/F-like"/>
</dbReference>
<dbReference type="GO" id="GO:0097163">
    <property type="term" value="F:sulfur carrier activity"/>
    <property type="evidence" value="ECO:0007669"/>
    <property type="project" value="TreeGrafter"/>
</dbReference>
<dbReference type="FunFam" id="3.40.1260.10:FF:000001">
    <property type="entry name" value="Sulfurtransferase TusD"/>
    <property type="match status" value="1"/>
</dbReference>
<dbReference type="Gene3D" id="3.40.1260.10">
    <property type="entry name" value="DsrEFH-like"/>
    <property type="match status" value="1"/>
</dbReference>
<keyword evidence="6" id="KW-1185">Reference proteome</keyword>
<dbReference type="EMBL" id="BMLT01000001">
    <property type="protein sequence ID" value="GGO77102.1"/>
    <property type="molecule type" value="Genomic_DNA"/>
</dbReference>
<protein>
    <submittedName>
        <fullName evidence="5">Sulfurtransferase TusD</fullName>
    </submittedName>
</protein>
<dbReference type="GO" id="GO:1990228">
    <property type="term" value="C:sulfurtransferase complex"/>
    <property type="evidence" value="ECO:0007669"/>
    <property type="project" value="TreeGrafter"/>
</dbReference>
<evidence type="ECO:0000256" key="2">
    <source>
        <dbReference type="ARBA" id="ARBA00007067"/>
    </source>
</evidence>
<evidence type="ECO:0000256" key="3">
    <source>
        <dbReference type="ARBA" id="ARBA00022490"/>
    </source>
</evidence>
<dbReference type="NCBIfam" id="TIGR03012">
    <property type="entry name" value="sulf_tusD_dsrE"/>
    <property type="match status" value="1"/>
</dbReference>
<dbReference type="Pfam" id="PF02635">
    <property type="entry name" value="DsrE"/>
    <property type="match status" value="1"/>
</dbReference>
<organism evidence="5 6">
    <name type="scientific">Marinobacterium nitratireducens</name>
    <dbReference type="NCBI Taxonomy" id="518897"/>
    <lineage>
        <taxon>Bacteria</taxon>
        <taxon>Pseudomonadati</taxon>
        <taxon>Pseudomonadota</taxon>
        <taxon>Gammaproteobacteria</taxon>
        <taxon>Oceanospirillales</taxon>
        <taxon>Oceanospirillaceae</taxon>
        <taxon>Marinobacterium</taxon>
    </lineage>
</organism>
<dbReference type="SUPFAM" id="SSF75169">
    <property type="entry name" value="DsrEFH-like"/>
    <property type="match status" value="1"/>
</dbReference>
<dbReference type="PANTHER" id="PTHR34874:SF3">
    <property type="entry name" value="SULFURTRANSFERASE TUSD"/>
    <property type="match status" value="1"/>
</dbReference>
<evidence type="ECO:0000256" key="1">
    <source>
        <dbReference type="ARBA" id="ARBA00004496"/>
    </source>
</evidence>
<comment type="subcellular location">
    <subcellularLocation>
        <location evidence="1">Cytoplasm</location>
    </subcellularLocation>
</comment>
<keyword evidence="3" id="KW-0963">Cytoplasm</keyword>
<evidence type="ECO:0000313" key="5">
    <source>
        <dbReference type="EMBL" id="GGO77102.1"/>
    </source>
</evidence>
<evidence type="ECO:0000313" key="6">
    <source>
        <dbReference type="Proteomes" id="UP000599578"/>
    </source>
</evidence>
<comment type="similarity">
    <text evidence="2">Belongs to the DsrE/TusD family.</text>
</comment>
<dbReference type="GO" id="GO:0016783">
    <property type="term" value="F:sulfurtransferase activity"/>
    <property type="evidence" value="ECO:0007669"/>
    <property type="project" value="InterPro"/>
</dbReference>
<name>A0A917Z749_9GAMM</name>
<dbReference type="InterPro" id="IPR027396">
    <property type="entry name" value="DsrEFH-like"/>
</dbReference>
<keyword evidence="4" id="KW-0808">Transferase</keyword>
<dbReference type="RefSeq" id="WP_188858111.1">
    <property type="nucleotide sequence ID" value="NZ_BMLT01000001.1"/>
</dbReference>
<comment type="caution">
    <text evidence="5">The sequence shown here is derived from an EMBL/GenBank/DDBJ whole genome shotgun (WGS) entry which is preliminary data.</text>
</comment>
<reference evidence="5 6" key="1">
    <citation type="journal article" date="2014" name="Int. J. Syst. Evol. Microbiol.">
        <title>Complete genome sequence of Corynebacterium casei LMG S-19264T (=DSM 44701T), isolated from a smear-ripened cheese.</title>
        <authorList>
            <consortium name="US DOE Joint Genome Institute (JGI-PGF)"/>
            <person name="Walter F."/>
            <person name="Albersmeier A."/>
            <person name="Kalinowski J."/>
            <person name="Ruckert C."/>
        </authorList>
    </citation>
    <scope>NUCLEOTIDE SEQUENCE [LARGE SCALE GENOMIC DNA]</scope>
    <source>
        <strain evidence="5 6">CGMCC 1.7286</strain>
    </source>
</reference>
<dbReference type="NCBIfam" id="NF001237">
    <property type="entry name" value="PRK00207.1"/>
    <property type="match status" value="1"/>
</dbReference>
<dbReference type="InterPro" id="IPR017463">
    <property type="entry name" value="Sulphur_relay_TusD/DsrE"/>
</dbReference>
<evidence type="ECO:0000256" key="4">
    <source>
        <dbReference type="ARBA" id="ARBA00022679"/>
    </source>
</evidence>
<dbReference type="AlphaFoldDB" id="A0A917Z749"/>
<dbReference type="Proteomes" id="UP000599578">
    <property type="component" value="Unassembled WGS sequence"/>
</dbReference>
<proteinExistence type="inferred from homology"/>
<dbReference type="GO" id="GO:0002143">
    <property type="term" value="P:tRNA wobble position uridine thiolation"/>
    <property type="evidence" value="ECO:0007669"/>
    <property type="project" value="TreeGrafter"/>
</dbReference>